<evidence type="ECO:0008006" key="3">
    <source>
        <dbReference type="Google" id="ProtNLM"/>
    </source>
</evidence>
<accession>A0AAE3W0R8</accession>
<reference evidence="1 2" key="1">
    <citation type="submission" date="2023-07" db="EMBL/GenBank/DDBJ databases">
        <title>Sequencing the genomes of 1000 actinobacteria strains.</title>
        <authorList>
            <person name="Klenk H.-P."/>
        </authorList>
    </citation>
    <scope>NUCLEOTIDE SEQUENCE [LARGE SCALE GENOMIC DNA]</scope>
    <source>
        <strain evidence="1 2">DSM 44709</strain>
    </source>
</reference>
<dbReference type="EMBL" id="JAUSUZ010000001">
    <property type="protein sequence ID" value="MDQ0366802.1"/>
    <property type="molecule type" value="Genomic_DNA"/>
</dbReference>
<sequence>MTIITGDAMHRQKDHVAYLATRRARWLLTVEDDRPLLRKQLASLPWRAVSDATRAEDRGHGRRKIRTPKTLTVATGIDFPHAT</sequence>
<dbReference type="Proteomes" id="UP001240236">
    <property type="component" value="Unassembled WGS sequence"/>
</dbReference>
<dbReference type="RefSeq" id="WP_307240399.1">
    <property type="nucleotide sequence ID" value="NZ_JAUSUZ010000001.1"/>
</dbReference>
<dbReference type="AlphaFoldDB" id="A0AAE3W0R8"/>
<evidence type="ECO:0000313" key="2">
    <source>
        <dbReference type="Proteomes" id="UP001240236"/>
    </source>
</evidence>
<keyword evidence="2" id="KW-1185">Reference proteome</keyword>
<organism evidence="1 2">
    <name type="scientific">Catenuloplanes indicus</name>
    <dbReference type="NCBI Taxonomy" id="137267"/>
    <lineage>
        <taxon>Bacteria</taxon>
        <taxon>Bacillati</taxon>
        <taxon>Actinomycetota</taxon>
        <taxon>Actinomycetes</taxon>
        <taxon>Micromonosporales</taxon>
        <taxon>Micromonosporaceae</taxon>
        <taxon>Catenuloplanes</taxon>
    </lineage>
</organism>
<protein>
    <recommendedName>
        <fullName evidence="3">Transposase</fullName>
    </recommendedName>
</protein>
<comment type="caution">
    <text evidence="1">The sequence shown here is derived from an EMBL/GenBank/DDBJ whole genome shotgun (WGS) entry which is preliminary data.</text>
</comment>
<gene>
    <name evidence="1" type="ORF">J2S42_003471</name>
</gene>
<evidence type="ECO:0000313" key="1">
    <source>
        <dbReference type="EMBL" id="MDQ0366802.1"/>
    </source>
</evidence>
<name>A0AAE3W0R8_9ACTN</name>
<proteinExistence type="predicted"/>